<feature type="region of interest" description="Disordered" evidence="1">
    <location>
        <begin position="150"/>
        <end position="529"/>
    </location>
</feature>
<feature type="compositionally biased region" description="Basic and acidic residues" evidence="1">
    <location>
        <begin position="368"/>
        <end position="379"/>
    </location>
</feature>
<feature type="compositionally biased region" description="Acidic residues" evidence="1">
    <location>
        <begin position="1205"/>
        <end position="1214"/>
    </location>
</feature>
<reference evidence="2" key="2">
    <citation type="submission" date="2022-06" db="UniProtKB">
        <authorList>
            <consortium name="EnsemblMetazoa"/>
        </authorList>
    </citation>
    <scope>IDENTIFICATION</scope>
    <source>
        <strain evidence="2">PS312</strain>
    </source>
</reference>
<feature type="compositionally biased region" description="Basic and acidic residues" evidence="1">
    <location>
        <begin position="1310"/>
        <end position="1327"/>
    </location>
</feature>
<evidence type="ECO:0000313" key="2">
    <source>
        <dbReference type="EnsemblMetazoa" id="PPA01622.1"/>
    </source>
</evidence>
<feature type="compositionally biased region" description="Basic and acidic residues" evidence="1">
    <location>
        <begin position="310"/>
        <end position="320"/>
    </location>
</feature>
<feature type="compositionally biased region" description="Basic and acidic residues" evidence="1">
    <location>
        <begin position="338"/>
        <end position="349"/>
    </location>
</feature>
<dbReference type="InterPro" id="IPR016197">
    <property type="entry name" value="Chromo-like_dom_sf"/>
</dbReference>
<feature type="region of interest" description="Disordered" evidence="1">
    <location>
        <begin position="1564"/>
        <end position="1614"/>
    </location>
</feature>
<name>A0A2A6BI37_PRIPA</name>
<feature type="compositionally biased region" description="Basic and acidic residues" evidence="1">
    <location>
        <begin position="190"/>
        <end position="205"/>
    </location>
</feature>
<feature type="compositionally biased region" description="Polar residues" evidence="1">
    <location>
        <begin position="179"/>
        <end position="189"/>
    </location>
</feature>
<feature type="compositionally biased region" description="Basic residues" evidence="1">
    <location>
        <begin position="1288"/>
        <end position="1301"/>
    </location>
</feature>
<dbReference type="Gene3D" id="2.40.50.40">
    <property type="match status" value="1"/>
</dbReference>
<feature type="compositionally biased region" description="Basic and acidic residues" evidence="1">
    <location>
        <begin position="421"/>
        <end position="432"/>
    </location>
</feature>
<feature type="compositionally biased region" description="Acidic residues" evidence="1">
    <location>
        <begin position="1565"/>
        <end position="1578"/>
    </location>
</feature>
<sequence length="2131" mass="246351">MGDDGREEEGGVRARVTMSFLAFTGNLKSKNATTTVSRIERLSSSDEYEESDEEPSGEIFEVKKIVNHMKLIKGRVYQQENSAGPYTFNVDNLEKSKFDYAFKVRWRYFEEKDDTWEPLENFNTTMCKKIRRYCKRNSIELPENYRDWLIPATDEGSSGSDDTKSNHSAEGRKKKVRSLSPQPSVSRPQVDQKKDELKRRTDQLKNDLFLSPTPSPMQPTKNMKKPPPSPMQPAKNKKKFDPLFDSSDDEERKKMKEDEDMEAKNLSTPMRIPKLVIPRKGLRVEPIDKDSSEKTAALKGTPTVTKKKMKRDESADKDTSQRTVNPKGTPTVMKKKVKRDESIDNDTSHNQKTSAPKGTPTVVKKKMKRDESVDSEEKPRKKKLLKDKTEERKRKNSVLSTSDGNDDSRLEEDKKRKKDKKQIDKEKQKSTESVEPPKGFPPTRGVTVDDSPSETPGIPKKVDDHKKDGQKKEKKREVKKEKEEKKKEEKVEVKKEKVEKKREETVKVKKEEKKREERVEVKPEPTAPEPTRIEKAKNRLQIIKRRLDEFASAARWKEIDRAEKWAKEEEEWRRAMYESGRWEKMGMIHDVMHLNGTSSRLIPSQADSLAQALLEMEIVAFKEAKDTLNFKEKTEEFISETQMMLDERMHGMTRVEVNRAASLRIINAFLKLNYEELVENFRLWTPECVTRAILSLSRIFSPILNIAETIDDHRRVCDEGEHRKCRMLLTLLMALPEPHRMAEDDALLPHNALYDFIGVSAPCQLRAMVRGGCTFDEYFDDQGRNAAHRMLEKCSMIELIWLIERGLDVNSAIRPKKAKDLENECYDKPWKMIKEWNTKSAFISQMHSQRLTARSIVWTKRVAEFNVRPLTLVHTLNAHAYFTRFAAVTACDVERSGFDRNDAVLLAVHSATIRKGKGLRTAVRRSKKKIQPQLRIPYFLIEQAKDDETFITQETYECSRARLTIHNLSNRSLHDTVELTRIGSSGATTVFQVPKKQAQSLIAGRHYTESLLKLISAPEHSVILAQYFIVPFKNAQGKVTISFLAGTSNLKQMNSGRAGHEPDGDDVIYQVEKIVDYMWLHKGKVCTQTSHLRHTFDVAAMEKSNFGYAFRISETGCSLCLQYKKVKMSFLAGTSNLKQKNSGRAGHVSSDEEPDGDDVIYQVEKIVDYMWLHKGAVYLQTSNLRHTFDVAAMEKSNFGYAFKSDEDESGPDEDEGKKKKKEKEKPSPSPQKAKNKKKNKEVDALFDSSDDEKKEEKNKDGEKAKKHKKKKSHRDESADPQESERRKDERRKKKEERKRKNSVLSTSDGNEGKKDEDERKKKEKAELLKQAAAISKELEEEEKIKKEKKHDDKERKKKELADLQEKAVAAVKEIEEEEKRKKEKKERKESEKNDAKNKEDEERKRPTVIAFIFYSLIEDDFRLEEKEKRRKERKEAERNEAKNKEDEERKRPTAKTRQIRIISHSFPSLARLVTAVPLIFYSLINDIFRLEEKERRRKERKEAERNEIKNREEDERKKKARDEHHKKASITASLFAHEVKLITAQYPHWVTETVASEVVPLRVGDEEEEEENGAENEGEVALAWFSQNEGERRKVEDERRGEGSGDNEREFDKDAWSKEIDRAEEWGEEEDKWRRKMYESGRWKKNELFNDMMYLSRASSRLIPPQADSLAQALLEIDVGKRAARLRHLRGLFVEKKKMEKKERMNEGPVFDDVLELKENTELFVCETLEMTGKLMPGAATEEKIREMSLSVVKAYLTLDQSALVEVFNSIQLSECINQTIMRLSRIFSPILNVAESHDDHKSACDEGAHRKCKMLLTLLMSLSDRHRMAEDDALLPSNTLYDVVGLSAPCQIRAMIRGGCTFDGYFDDEGKNAAHRMMEKYSMIELTWLIERGLDVNSAMMPKKEKDLDKEFYDKPWKMIKATNAKSAFISQMHSQRLTARSIVWTKRVQGVGEFNLRPLTLVHTLNAHAYFNRFAAVTLCDQERRGFDRDDAVLLAVHSATIRKGKGLRTAVRRTKKKIPQLRIPYFLIDQATDDTTFALPEKYECSRAKLTIHHLSRPLLTETVELTRLGESGATTVFKVPKKQAQMLVSGRHYTESLLKLISPPEHSVILAQYFIVPFKNAQGKFSD</sequence>
<feature type="region of interest" description="Disordered" evidence="1">
    <location>
        <begin position="1495"/>
        <end position="1527"/>
    </location>
</feature>
<organism evidence="2 3">
    <name type="scientific">Pristionchus pacificus</name>
    <name type="common">Parasitic nematode worm</name>
    <dbReference type="NCBI Taxonomy" id="54126"/>
    <lineage>
        <taxon>Eukaryota</taxon>
        <taxon>Metazoa</taxon>
        <taxon>Ecdysozoa</taxon>
        <taxon>Nematoda</taxon>
        <taxon>Chromadorea</taxon>
        <taxon>Rhabditida</taxon>
        <taxon>Rhabditina</taxon>
        <taxon>Diplogasteromorpha</taxon>
        <taxon>Diplogasteroidea</taxon>
        <taxon>Neodiplogasteridae</taxon>
        <taxon>Pristionchus</taxon>
    </lineage>
</organism>
<feature type="compositionally biased region" description="Basic and acidic residues" evidence="1">
    <location>
        <begin position="1251"/>
        <end position="1263"/>
    </location>
</feature>
<dbReference type="EnsemblMetazoa" id="PPA01622.1">
    <property type="protein sequence ID" value="PPA01622.1"/>
    <property type="gene ID" value="WBGene00091176"/>
</dbReference>
<evidence type="ECO:0000313" key="3">
    <source>
        <dbReference type="Proteomes" id="UP000005239"/>
    </source>
</evidence>
<feature type="compositionally biased region" description="Basic and acidic residues" evidence="1">
    <location>
        <begin position="1495"/>
        <end position="1525"/>
    </location>
</feature>
<feature type="compositionally biased region" description="Basic and acidic residues" evidence="1">
    <location>
        <begin position="1273"/>
        <end position="1287"/>
    </location>
</feature>
<gene>
    <name evidence="2" type="primary">WBGene00091176</name>
</gene>
<keyword evidence="3" id="KW-1185">Reference proteome</keyword>
<accession>A0A8R1U425</accession>
<dbReference type="SMART" id="SM00298">
    <property type="entry name" value="CHROMO"/>
    <property type="match status" value="1"/>
</dbReference>
<dbReference type="PROSITE" id="PS50013">
    <property type="entry name" value="CHROMO_2"/>
    <property type="match status" value="1"/>
</dbReference>
<dbReference type="InterPro" id="IPR038839">
    <property type="entry name" value="Attf-4-like"/>
</dbReference>
<reference evidence="3" key="1">
    <citation type="journal article" date="2008" name="Nat. Genet.">
        <title>The Pristionchus pacificus genome provides a unique perspective on nematode lifestyle and parasitism.</title>
        <authorList>
            <person name="Dieterich C."/>
            <person name="Clifton S.W."/>
            <person name="Schuster L.N."/>
            <person name="Chinwalla A."/>
            <person name="Delehaunty K."/>
            <person name="Dinkelacker I."/>
            <person name="Fulton L."/>
            <person name="Fulton R."/>
            <person name="Godfrey J."/>
            <person name="Minx P."/>
            <person name="Mitreva M."/>
            <person name="Roeseler W."/>
            <person name="Tian H."/>
            <person name="Witte H."/>
            <person name="Yang S.P."/>
            <person name="Wilson R.K."/>
            <person name="Sommer R.J."/>
        </authorList>
    </citation>
    <scope>NUCLEOTIDE SEQUENCE [LARGE SCALE GENOMIC DNA]</scope>
    <source>
        <strain evidence="3">PS312</strain>
    </source>
</reference>
<proteinExistence type="predicted"/>
<feature type="compositionally biased region" description="Basic and acidic residues" evidence="1">
    <location>
        <begin position="1589"/>
        <end position="1614"/>
    </location>
</feature>
<dbReference type="CDD" id="cd00024">
    <property type="entry name" value="CD_CSD"/>
    <property type="match status" value="1"/>
</dbReference>
<feature type="compositionally biased region" description="Basic and acidic residues" evidence="1">
    <location>
        <begin position="1386"/>
        <end position="1403"/>
    </location>
</feature>
<dbReference type="InterPro" id="IPR000953">
    <property type="entry name" value="Chromo/chromo_shadow_dom"/>
</dbReference>
<evidence type="ECO:0000256" key="1">
    <source>
        <dbReference type="SAM" id="MobiDB-lite"/>
    </source>
</evidence>
<feature type="compositionally biased region" description="Basic and acidic residues" evidence="1">
    <location>
        <begin position="161"/>
        <end position="171"/>
    </location>
</feature>
<dbReference type="Proteomes" id="UP000005239">
    <property type="component" value="Unassembled WGS sequence"/>
</dbReference>
<feature type="compositionally biased region" description="Basic and acidic residues" evidence="1">
    <location>
        <begin position="1428"/>
        <end position="1451"/>
    </location>
</feature>
<feature type="region of interest" description="Disordered" evidence="1">
    <location>
        <begin position="1202"/>
        <end position="1403"/>
    </location>
</feature>
<dbReference type="PANTHER" id="PTHR36522">
    <property type="entry name" value="AT HOOK-CONTAINING PROTEIN ATTF-4"/>
    <property type="match status" value="1"/>
</dbReference>
<protein>
    <submittedName>
        <fullName evidence="2">Chromo domain-containing protein</fullName>
    </submittedName>
</protein>
<feature type="compositionally biased region" description="Basic and acidic residues" evidence="1">
    <location>
        <begin position="282"/>
        <end position="293"/>
    </location>
</feature>
<dbReference type="SUPFAM" id="SSF54160">
    <property type="entry name" value="Chromo domain-like"/>
    <property type="match status" value="1"/>
</dbReference>
<accession>A0A2A6BI37</accession>
<dbReference type="PANTHER" id="PTHR36522:SF1">
    <property type="entry name" value="AT HOOK-CONTAINING PROTEIN ATTF-4"/>
    <property type="match status" value="1"/>
</dbReference>
<feature type="compositionally biased region" description="Basic and acidic residues" evidence="1">
    <location>
        <begin position="460"/>
        <end position="523"/>
    </location>
</feature>
<feature type="compositionally biased region" description="Basic and acidic residues" evidence="1">
    <location>
        <begin position="1342"/>
        <end position="1365"/>
    </location>
</feature>
<feature type="region of interest" description="Disordered" evidence="1">
    <location>
        <begin position="1428"/>
        <end position="1456"/>
    </location>
</feature>